<reference evidence="1" key="1">
    <citation type="submission" date="2020-01" db="EMBL/GenBank/DDBJ databases">
        <authorList>
            <consortium name="DOE Joint Genome Institute"/>
            <person name="Haridas S."/>
            <person name="Albert R."/>
            <person name="Binder M."/>
            <person name="Bloem J."/>
            <person name="Labutti K."/>
            <person name="Salamov A."/>
            <person name="Andreopoulos B."/>
            <person name="Baker S.E."/>
            <person name="Barry K."/>
            <person name="Bills G."/>
            <person name="Bluhm B.H."/>
            <person name="Cannon C."/>
            <person name="Castanera R."/>
            <person name="Culley D.E."/>
            <person name="Daum C."/>
            <person name="Ezra D."/>
            <person name="Gonzalez J.B."/>
            <person name="Henrissat B."/>
            <person name="Kuo A."/>
            <person name="Liang C."/>
            <person name="Lipzen A."/>
            <person name="Lutzoni F."/>
            <person name="Magnuson J."/>
            <person name="Mondo S."/>
            <person name="Nolan M."/>
            <person name="Ohm R."/>
            <person name="Pangilinan J."/>
            <person name="Park H.-J."/>
            <person name="Ramirez L."/>
            <person name="Alfaro M."/>
            <person name="Sun H."/>
            <person name="Tritt A."/>
            <person name="Yoshinaga Y."/>
            <person name="Zwiers L.-H."/>
            <person name="Turgeon B.G."/>
            <person name="Goodwin S.B."/>
            <person name="Spatafora J.W."/>
            <person name="Crous P.W."/>
            <person name="Grigoriev I.V."/>
        </authorList>
    </citation>
    <scope>NUCLEOTIDE SEQUENCE</scope>
    <source>
        <strain evidence="1">CBS 394.84</strain>
    </source>
</reference>
<evidence type="ECO:0000313" key="2">
    <source>
        <dbReference type="Proteomes" id="UP000800039"/>
    </source>
</evidence>
<keyword evidence="2" id="KW-1185">Reference proteome</keyword>
<comment type="caution">
    <text evidence="1">The sequence shown here is derived from an EMBL/GenBank/DDBJ whole genome shotgun (WGS) entry which is preliminary data.</text>
</comment>
<proteinExistence type="predicted"/>
<protein>
    <submittedName>
        <fullName evidence="1">Uncharacterized protein</fullName>
    </submittedName>
</protein>
<dbReference type="RefSeq" id="XP_040788696.1">
    <property type="nucleotide sequence ID" value="XM_040936946.1"/>
</dbReference>
<dbReference type="AlphaFoldDB" id="A0A9P4GHB3"/>
<dbReference type="OrthoDB" id="3798772at2759"/>
<name>A0A9P4GHB3_9PLEO</name>
<organism evidence="1 2">
    <name type="scientific">Cucurbitaria berberidis CBS 394.84</name>
    <dbReference type="NCBI Taxonomy" id="1168544"/>
    <lineage>
        <taxon>Eukaryota</taxon>
        <taxon>Fungi</taxon>
        <taxon>Dikarya</taxon>
        <taxon>Ascomycota</taxon>
        <taxon>Pezizomycotina</taxon>
        <taxon>Dothideomycetes</taxon>
        <taxon>Pleosporomycetidae</taxon>
        <taxon>Pleosporales</taxon>
        <taxon>Pleosporineae</taxon>
        <taxon>Cucurbitariaceae</taxon>
        <taxon>Cucurbitaria</taxon>
    </lineage>
</organism>
<dbReference type="EMBL" id="ML976616">
    <property type="protein sequence ID" value="KAF1846133.1"/>
    <property type="molecule type" value="Genomic_DNA"/>
</dbReference>
<dbReference type="GeneID" id="63854196"/>
<dbReference type="Proteomes" id="UP000800039">
    <property type="component" value="Unassembled WGS sequence"/>
</dbReference>
<sequence length="274" mass="30996">MAPFHFHEGPFGGKNIFKFRATFQQTVEFSANVARTVNGTIPLVRTKLPKASIAMAMQSTFETFRREKSTLRMVDELFVSLEELTLGVSILNRQNHCICSDEHDRDTEAHDCMFCCKFKICSSMVWSGDERLMYPSHFVDGVPPHDMIVHYRVTKKAYNLEPQLPLEFLLAMRDAFLTNDWLQGTNFKDAYKGVRPEALTPNHMSLSIDAVFPLHKSNDNYYVHHAGNVCLTTVFPNYLKQDDLPIVLVAASDALKSTAPGKYLPQIELGSTIG</sequence>
<evidence type="ECO:0000313" key="1">
    <source>
        <dbReference type="EMBL" id="KAF1846133.1"/>
    </source>
</evidence>
<accession>A0A9P4GHB3</accession>
<gene>
    <name evidence="1" type="ORF">K460DRAFT_406355</name>
</gene>